<comment type="caution">
    <text evidence="3">The sequence shown here is derived from an EMBL/GenBank/DDBJ whole genome shotgun (WGS) entry which is preliminary data.</text>
</comment>
<name>A0A3D8SGR0_9HELO</name>
<feature type="region of interest" description="Disordered" evidence="1">
    <location>
        <begin position="349"/>
        <end position="371"/>
    </location>
</feature>
<sequence>MASNLLGQFQRAAAKPIPTFEYQPLERATVIRIVILQHGFGNDPIECRLLHTELGQKHYEALSYEWGPPSHNDPTIVLDGFDIQVRKNLRDALTQIRLEEEDRYIWIDALCIDQANVHERNHQVQLMGRIYRGARKVIVWLGPAKDNSDFAIEMTERINELTVENITQYRAALLALCQRSYWRRVWITQEIHLARNYIIHCGRKSISDTAFDHAIAPTTIERSFGVIDVYRDQILVSAASNHMMPRRIHAYHNTLQMWIRLCIYSNLVCTEPRDIIYAMLGIASDCQNGELIPDYGKPLLEVYLEAIALCKQHKESVHGFALTLAGKLGLTDNKNIHRLISEIDKRGDKSKTRLSNDEGKRGLERRSDKIGKRQSSGKKWLRDFLKLCWIK</sequence>
<keyword evidence="4" id="KW-1185">Reference proteome</keyword>
<dbReference type="Proteomes" id="UP000256645">
    <property type="component" value="Unassembled WGS sequence"/>
</dbReference>
<dbReference type="Pfam" id="PF06985">
    <property type="entry name" value="HET"/>
    <property type="match status" value="1"/>
</dbReference>
<dbReference type="InterPro" id="IPR052895">
    <property type="entry name" value="HetReg/Transcr_Mod"/>
</dbReference>
<dbReference type="PANTHER" id="PTHR24148">
    <property type="entry name" value="ANKYRIN REPEAT DOMAIN-CONTAINING PROTEIN 39 HOMOLOG-RELATED"/>
    <property type="match status" value="1"/>
</dbReference>
<dbReference type="EMBL" id="PDLM01000002">
    <property type="protein sequence ID" value="RDW85334.1"/>
    <property type="molecule type" value="Genomic_DNA"/>
</dbReference>
<evidence type="ECO:0000313" key="3">
    <source>
        <dbReference type="EMBL" id="RDW85334.1"/>
    </source>
</evidence>
<dbReference type="AlphaFoldDB" id="A0A3D8SGR0"/>
<evidence type="ECO:0000313" key="4">
    <source>
        <dbReference type="Proteomes" id="UP000256645"/>
    </source>
</evidence>
<evidence type="ECO:0000256" key="1">
    <source>
        <dbReference type="SAM" id="MobiDB-lite"/>
    </source>
</evidence>
<proteinExistence type="predicted"/>
<dbReference type="OrthoDB" id="3600004at2759"/>
<dbReference type="InterPro" id="IPR010730">
    <property type="entry name" value="HET"/>
</dbReference>
<evidence type="ECO:0000259" key="2">
    <source>
        <dbReference type="Pfam" id="PF06985"/>
    </source>
</evidence>
<organism evidence="3 4">
    <name type="scientific">Coleophoma cylindrospora</name>
    <dbReference type="NCBI Taxonomy" id="1849047"/>
    <lineage>
        <taxon>Eukaryota</taxon>
        <taxon>Fungi</taxon>
        <taxon>Dikarya</taxon>
        <taxon>Ascomycota</taxon>
        <taxon>Pezizomycotina</taxon>
        <taxon>Leotiomycetes</taxon>
        <taxon>Helotiales</taxon>
        <taxon>Dermateaceae</taxon>
        <taxon>Coleophoma</taxon>
    </lineage>
</organism>
<gene>
    <name evidence="3" type="ORF">BP6252_02924</name>
</gene>
<feature type="domain" description="Heterokaryon incompatibility" evidence="2">
    <location>
        <begin position="59"/>
        <end position="190"/>
    </location>
</feature>
<accession>A0A3D8SGR0</accession>
<protein>
    <recommendedName>
        <fullName evidence="2">Heterokaryon incompatibility domain-containing protein</fullName>
    </recommendedName>
</protein>
<reference evidence="3 4" key="1">
    <citation type="journal article" date="2018" name="IMA Fungus">
        <title>IMA Genome-F 9: Draft genome sequence of Annulohypoxylon stygium, Aspergillus mulundensis, Berkeleyomyces basicola (syn. Thielaviopsis basicola), Ceratocystis smalleyi, two Cercospora beticola strains, Coleophoma cylindrospora, Fusarium fracticaudum, Phialophora cf. hyalina, and Morchella septimelata.</title>
        <authorList>
            <person name="Wingfield B.D."/>
            <person name="Bills G.F."/>
            <person name="Dong Y."/>
            <person name="Huang W."/>
            <person name="Nel W.J."/>
            <person name="Swalarsk-Parry B.S."/>
            <person name="Vaghefi N."/>
            <person name="Wilken P.M."/>
            <person name="An Z."/>
            <person name="de Beer Z.W."/>
            <person name="De Vos L."/>
            <person name="Chen L."/>
            <person name="Duong T.A."/>
            <person name="Gao Y."/>
            <person name="Hammerbacher A."/>
            <person name="Kikkert J.R."/>
            <person name="Li Y."/>
            <person name="Li H."/>
            <person name="Li K."/>
            <person name="Li Q."/>
            <person name="Liu X."/>
            <person name="Ma X."/>
            <person name="Naidoo K."/>
            <person name="Pethybridge S.J."/>
            <person name="Sun J."/>
            <person name="Steenkamp E.T."/>
            <person name="van der Nest M.A."/>
            <person name="van Wyk S."/>
            <person name="Wingfield M.J."/>
            <person name="Xiong C."/>
            <person name="Yue Q."/>
            <person name="Zhang X."/>
        </authorList>
    </citation>
    <scope>NUCLEOTIDE SEQUENCE [LARGE SCALE GENOMIC DNA]</scope>
    <source>
        <strain evidence="3 4">BP6252</strain>
    </source>
</reference>
<dbReference type="PANTHER" id="PTHR24148:SF77">
    <property type="entry name" value="HETEROKARYON INCOMPATIBILITY DOMAIN-CONTAINING PROTEIN"/>
    <property type="match status" value="1"/>
</dbReference>